<sequence>MPRSWIGAALATVVAATIISGPAAGDDRGWWSHWGWGHMESDDWDSGMMGSWWRTDGLVERVDGRLAYMKTEIRITSEQTAAWDAFAAVVRTSVKAHNDMMRSQAEEFDDGAILDKPLPERLAFQITRMEAHLAQIKSVKAAVDDLYAVLTEEQKTVASDIVLPLMGMGMGRNQGRYMMR</sequence>
<reference evidence="2" key="1">
    <citation type="journal article" date="2019" name="Int. J. Syst. Evol. Microbiol.">
        <title>The Global Catalogue of Microorganisms (GCM) 10K type strain sequencing project: providing services to taxonomists for standard genome sequencing and annotation.</title>
        <authorList>
            <consortium name="The Broad Institute Genomics Platform"/>
            <consortium name="The Broad Institute Genome Sequencing Center for Infectious Disease"/>
            <person name="Wu L."/>
            <person name="Ma J."/>
        </authorList>
    </citation>
    <scope>NUCLEOTIDE SEQUENCE [LARGE SCALE GENOMIC DNA]</scope>
    <source>
        <strain evidence="2">KCTC 52165</strain>
    </source>
</reference>
<evidence type="ECO:0000313" key="2">
    <source>
        <dbReference type="Proteomes" id="UP001595583"/>
    </source>
</evidence>
<keyword evidence="2" id="KW-1185">Reference proteome</keyword>
<dbReference type="Proteomes" id="UP001595583">
    <property type="component" value="Unassembled WGS sequence"/>
</dbReference>
<dbReference type="Pfam" id="PF07813">
    <property type="entry name" value="LTXXQ"/>
    <property type="match status" value="1"/>
</dbReference>
<dbReference type="RefSeq" id="WP_378224988.1">
    <property type="nucleotide sequence ID" value="NZ_JBHRTK010000031.1"/>
</dbReference>
<proteinExistence type="predicted"/>
<comment type="caution">
    <text evidence="1">The sequence shown here is derived from an EMBL/GenBank/DDBJ whole genome shotgun (WGS) entry which is preliminary data.</text>
</comment>
<dbReference type="InterPro" id="IPR012899">
    <property type="entry name" value="LTXXQ"/>
</dbReference>
<evidence type="ECO:0000313" key="1">
    <source>
        <dbReference type="EMBL" id="MFC3208973.1"/>
    </source>
</evidence>
<organism evidence="1 2">
    <name type="scientific">Aquamicrobium soli</name>
    <dbReference type="NCBI Taxonomy" id="1811518"/>
    <lineage>
        <taxon>Bacteria</taxon>
        <taxon>Pseudomonadati</taxon>
        <taxon>Pseudomonadota</taxon>
        <taxon>Alphaproteobacteria</taxon>
        <taxon>Hyphomicrobiales</taxon>
        <taxon>Phyllobacteriaceae</taxon>
        <taxon>Aquamicrobium</taxon>
    </lineage>
</organism>
<dbReference type="EMBL" id="JBHRTK010000031">
    <property type="protein sequence ID" value="MFC3208973.1"/>
    <property type="molecule type" value="Genomic_DNA"/>
</dbReference>
<gene>
    <name evidence="1" type="ORF">ACFOHJ_22370</name>
</gene>
<name>A0ABV7KJD3_9HYPH</name>
<protein>
    <submittedName>
        <fullName evidence="1">Spy/CpxP family protein refolding chaperone</fullName>
    </submittedName>
</protein>
<accession>A0ABV7KJD3</accession>